<evidence type="ECO:0000259" key="9">
    <source>
        <dbReference type="Pfam" id="PF06750"/>
    </source>
</evidence>
<keyword evidence="3" id="KW-1003">Cell membrane</keyword>
<comment type="caution">
    <text evidence="10">The sequence shown here is derived from an EMBL/GenBank/DDBJ whole genome shotgun (WGS) entry which is preliminary data.</text>
</comment>
<feature type="domain" description="Prepilin peptidase A24 N-terminal" evidence="9">
    <location>
        <begin position="10"/>
        <end position="91"/>
    </location>
</feature>
<feature type="transmembrane region" description="Helical" evidence="7">
    <location>
        <begin position="111"/>
        <end position="132"/>
    </location>
</feature>
<protein>
    <submittedName>
        <fullName evidence="10">Leader peptidase (Prepilin peptidase) / N-methyltransferase</fullName>
    </submittedName>
</protein>
<organism evidence="10 11">
    <name type="scientific">Candidatus Doudnabacteria bacterium Gr01-1014_77</name>
    <dbReference type="NCBI Taxonomy" id="2017133"/>
    <lineage>
        <taxon>Bacteria</taxon>
        <taxon>Candidatus Doudnaibacteriota</taxon>
    </lineage>
</organism>
<dbReference type="Proteomes" id="UP000319613">
    <property type="component" value="Unassembled WGS sequence"/>
</dbReference>
<reference evidence="10 11" key="1">
    <citation type="submission" date="2017-07" db="EMBL/GenBank/DDBJ databases">
        <title>Mechanisms for carbon and nitrogen cycling indicate functional differentiation within the Candidate Phyla Radiation.</title>
        <authorList>
            <person name="Danczak R.E."/>
            <person name="Johnston M.D."/>
            <person name="Kenah C."/>
            <person name="Slattery M."/>
            <person name="Wrighton K.C."/>
            <person name="Wilkins M.J."/>
        </authorList>
    </citation>
    <scope>NUCLEOTIDE SEQUENCE [LARGE SCALE GENOMIC DNA]</scope>
    <source>
        <strain evidence="10">Gr01-1014_77</strain>
    </source>
</reference>
<keyword evidence="10" id="KW-0808">Transferase</keyword>
<evidence type="ECO:0000313" key="10">
    <source>
        <dbReference type="EMBL" id="TSC66428.1"/>
    </source>
</evidence>
<dbReference type="GO" id="GO:0008168">
    <property type="term" value="F:methyltransferase activity"/>
    <property type="evidence" value="ECO:0007669"/>
    <property type="project" value="UniProtKB-KW"/>
</dbReference>
<dbReference type="Gene3D" id="1.20.120.1220">
    <property type="match status" value="1"/>
</dbReference>
<comment type="subcellular location">
    <subcellularLocation>
        <location evidence="1">Cell membrane</location>
        <topology evidence="1">Multi-pass membrane protein</topology>
    </subcellularLocation>
</comment>
<keyword evidence="4 7" id="KW-0812">Transmembrane</keyword>
<evidence type="ECO:0000256" key="5">
    <source>
        <dbReference type="ARBA" id="ARBA00022989"/>
    </source>
</evidence>
<dbReference type="Pfam" id="PF01478">
    <property type="entry name" value="Peptidase_A24"/>
    <property type="match status" value="1"/>
</dbReference>
<dbReference type="InterPro" id="IPR010627">
    <property type="entry name" value="Prepilin_pept_A24_N"/>
</dbReference>
<evidence type="ECO:0000259" key="8">
    <source>
        <dbReference type="Pfam" id="PF01478"/>
    </source>
</evidence>
<dbReference type="PANTHER" id="PTHR30487:SF0">
    <property type="entry name" value="PREPILIN LEADER PEPTIDASE_N-METHYLTRANSFERASE-RELATED"/>
    <property type="match status" value="1"/>
</dbReference>
<feature type="domain" description="Prepilin type IV endopeptidase peptidase" evidence="8">
    <location>
        <begin position="121"/>
        <end position="234"/>
    </location>
</feature>
<feature type="transmembrane region" description="Helical" evidence="7">
    <location>
        <begin position="72"/>
        <end position="91"/>
    </location>
</feature>
<sequence>MGIALILFFIFGTIIGSFLNVLIFRLPQEESINGRSYCRSCNHKLDIGDLVPVFSFLVLKGRCRYCQERVSWQYVVVEVITGLLFAMAYYMVFKSFVDLPFALSGLAGMGWLQIVIFLRTIFIISVLVVVFTIDLKHFLILDRVLYPATAILFLLNLLVDLIPNPSWSGLSLTVMGLLSGLGVFLFFGSIYYFSKGRWLGFGDVKFSWFLGLAVPFPLIFVNIFSAFMVGAVVGTILLIMKTRKLTSKIAFGTFLSITCVATIFFGDQILNWYLHLIGIST</sequence>
<accession>A0A554JDS0</accession>
<gene>
    <name evidence="10" type="ORF">G01um101477_85</name>
</gene>
<evidence type="ECO:0000256" key="1">
    <source>
        <dbReference type="ARBA" id="ARBA00004651"/>
    </source>
</evidence>
<evidence type="ECO:0000256" key="6">
    <source>
        <dbReference type="ARBA" id="ARBA00023136"/>
    </source>
</evidence>
<dbReference type="Pfam" id="PF06750">
    <property type="entry name" value="A24_N_bact"/>
    <property type="match status" value="1"/>
</dbReference>
<dbReference type="GO" id="GO:0006465">
    <property type="term" value="P:signal peptide processing"/>
    <property type="evidence" value="ECO:0007669"/>
    <property type="project" value="TreeGrafter"/>
</dbReference>
<dbReference type="InterPro" id="IPR000045">
    <property type="entry name" value="Prepilin_IV_endopep_pep"/>
</dbReference>
<dbReference type="GO" id="GO:0005886">
    <property type="term" value="C:plasma membrane"/>
    <property type="evidence" value="ECO:0007669"/>
    <property type="project" value="UniProtKB-SubCell"/>
</dbReference>
<dbReference type="PANTHER" id="PTHR30487">
    <property type="entry name" value="TYPE 4 PREPILIN-LIKE PROTEINS LEADER PEPTIDE-PROCESSING ENZYME"/>
    <property type="match status" value="1"/>
</dbReference>
<keyword evidence="6 7" id="KW-0472">Membrane</keyword>
<feature type="transmembrane region" description="Helical" evidence="7">
    <location>
        <begin position="245"/>
        <end position="266"/>
    </location>
</feature>
<dbReference type="EMBL" id="VMFF01000005">
    <property type="protein sequence ID" value="TSC66428.1"/>
    <property type="molecule type" value="Genomic_DNA"/>
</dbReference>
<evidence type="ECO:0000313" key="11">
    <source>
        <dbReference type="Proteomes" id="UP000319613"/>
    </source>
</evidence>
<dbReference type="GO" id="GO:0032259">
    <property type="term" value="P:methylation"/>
    <property type="evidence" value="ECO:0007669"/>
    <property type="project" value="UniProtKB-KW"/>
</dbReference>
<proteinExistence type="inferred from homology"/>
<feature type="transmembrane region" description="Helical" evidence="7">
    <location>
        <begin position="174"/>
        <end position="194"/>
    </location>
</feature>
<feature type="transmembrane region" description="Helical" evidence="7">
    <location>
        <begin position="206"/>
        <end position="239"/>
    </location>
</feature>
<evidence type="ECO:0000256" key="3">
    <source>
        <dbReference type="ARBA" id="ARBA00022475"/>
    </source>
</evidence>
<feature type="transmembrane region" description="Helical" evidence="7">
    <location>
        <begin position="6"/>
        <end position="26"/>
    </location>
</feature>
<feature type="transmembrane region" description="Helical" evidence="7">
    <location>
        <begin position="144"/>
        <end position="162"/>
    </location>
</feature>
<dbReference type="InterPro" id="IPR050882">
    <property type="entry name" value="Prepilin_peptidase/N-MTase"/>
</dbReference>
<dbReference type="AlphaFoldDB" id="A0A554JDS0"/>
<keyword evidence="10" id="KW-0489">Methyltransferase</keyword>
<keyword evidence="5 7" id="KW-1133">Transmembrane helix</keyword>
<evidence type="ECO:0000256" key="2">
    <source>
        <dbReference type="ARBA" id="ARBA00005801"/>
    </source>
</evidence>
<name>A0A554JDS0_9BACT</name>
<dbReference type="GO" id="GO:0004190">
    <property type="term" value="F:aspartic-type endopeptidase activity"/>
    <property type="evidence" value="ECO:0007669"/>
    <property type="project" value="InterPro"/>
</dbReference>
<comment type="similarity">
    <text evidence="2">Belongs to the peptidase A24 family.</text>
</comment>
<evidence type="ECO:0000256" key="7">
    <source>
        <dbReference type="SAM" id="Phobius"/>
    </source>
</evidence>
<evidence type="ECO:0000256" key="4">
    <source>
        <dbReference type="ARBA" id="ARBA00022692"/>
    </source>
</evidence>